<dbReference type="GO" id="GO:0005737">
    <property type="term" value="C:cytoplasm"/>
    <property type="evidence" value="ECO:0007669"/>
    <property type="project" value="TreeGrafter"/>
</dbReference>
<gene>
    <name evidence="1" type="ORF">J5N97_002667</name>
</gene>
<dbReference type="GO" id="GO:0055105">
    <property type="term" value="F:ubiquitin-protein transferase inhibitor activity"/>
    <property type="evidence" value="ECO:0007669"/>
    <property type="project" value="TreeGrafter"/>
</dbReference>
<evidence type="ECO:0008006" key="3">
    <source>
        <dbReference type="Google" id="ProtNLM"/>
    </source>
</evidence>
<keyword evidence="2" id="KW-1185">Reference proteome</keyword>
<accession>A0A9D5D361</accession>
<protein>
    <recommendedName>
        <fullName evidence="3">Aberrant root formation protein 4</fullName>
    </recommendedName>
</protein>
<comment type="caution">
    <text evidence="1">The sequence shown here is derived from an EMBL/GenBank/DDBJ whole genome shotgun (WGS) entry which is preliminary data.</text>
</comment>
<dbReference type="Proteomes" id="UP001085076">
    <property type="component" value="Miscellaneous, Linkage group lg01"/>
</dbReference>
<reference evidence="1" key="2">
    <citation type="journal article" date="2022" name="Hortic Res">
        <title>The genome of Dioscorea zingiberensis sheds light on the biosynthesis, origin and evolution of the medicinally important diosgenin saponins.</title>
        <authorList>
            <person name="Li Y."/>
            <person name="Tan C."/>
            <person name="Li Z."/>
            <person name="Guo J."/>
            <person name="Li S."/>
            <person name="Chen X."/>
            <person name="Wang C."/>
            <person name="Dai X."/>
            <person name="Yang H."/>
            <person name="Song W."/>
            <person name="Hou L."/>
            <person name="Xu J."/>
            <person name="Tong Z."/>
            <person name="Xu A."/>
            <person name="Yuan X."/>
            <person name="Wang W."/>
            <person name="Yang Q."/>
            <person name="Chen L."/>
            <person name="Sun Z."/>
            <person name="Wang K."/>
            <person name="Pan B."/>
            <person name="Chen J."/>
            <person name="Bao Y."/>
            <person name="Liu F."/>
            <person name="Qi X."/>
            <person name="Gang D.R."/>
            <person name="Wen J."/>
            <person name="Li J."/>
        </authorList>
    </citation>
    <scope>NUCLEOTIDE SEQUENCE</scope>
    <source>
        <strain evidence="1">Dzin_1.0</strain>
    </source>
</reference>
<dbReference type="PANTHER" id="PTHR15430">
    <property type="entry name" value="GLOMULIN"/>
    <property type="match status" value="1"/>
</dbReference>
<dbReference type="InterPro" id="IPR013877">
    <property type="entry name" value="YAP-bd/ALF4/Glomulin"/>
</dbReference>
<evidence type="ECO:0000313" key="2">
    <source>
        <dbReference type="Proteomes" id="UP001085076"/>
    </source>
</evidence>
<dbReference type="PANTHER" id="PTHR15430:SF1">
    <property type="entry name" value="GLOMULIN"/>
    <property type="match status" value="1"/>
</dbReference>
<dbReference type="Pfam" id="PF08568">
    <property type="entry name" value="Kinetochor_Ybp2"/>
    <property type="match status" value="2"/>
</dbReference>
<dbReference type="OrthoDB" id="619536at2759"/>
<evidence type="ECO:0000313" key="1">
    <source>
        <dbReference type="EMBL" id="KAJ0984311.1"/>
    </source>
</evidence>
<sequence>MDIARIHLDDAPSSSLSTRLHAALQSISHSFDSGDFRQSDETIAATIALLDSIAESSSSDANKAPEEALSVILSYLSSPSSNQMVVDALSLELPKVVVKFAGLSDGCCEIAGAIVDRLVTVCSPRDMLSILCEALDTHLKASKAPIGHILILSRLSKVLICIQRHHVEQVKVALPVVLNVLYAVSSEFDEDKDSLCDLYHEAILFGKSIQAICQKLDGRSKEELCAILGLYTLQNMALISRCSLAHNASNCINITKQVSEFLPFCGLSYIGLLTGSAVDMLSSKVSKEDCDDFMACFSFSMIGASLAVMWGHIFEEVANAAGEDLATALNILRNDRIKRWQAIGMFKHILASIDYPWEIKFHLLELLSSMLDEGDSDEPSSDDMEPSFFVTSIFAVLQAIQRVIIGASNSSSGKKAFSVFKKILSDLPISLRADMLKALITNSNSPSMIAILIDIVRMEMVIENRQCSNSERNQDKNEQNGTVCSPFWSSDALNLVELVLRPPKGGPPTLPEDSEPVLSALNLYRFILIAESTGRTNRTGVLSSSNLQKAYTEWLLPLRTLVSGIQSENAENDSELADNILCALNPVQFVLHRCIILVEECMKSSK</sequence>
<dbReference type="EMBL" id="JAGGNH010000001">
    <property type="protein sequence ID" value="KAJ0984311.1"/>
    <property type="molecule type" value="Genomic_DNA"/>
</dbReference>
<name>A0A9D5D361_9LILI</name>
<reference evidence="1" key="1">
    <citation type="submission" date="2021-03" db="EMBL/GenBank/DDBJ databases">
        <authorList>
            <person name="Li Z."/>
            <person name="Yang C."/>
        </authorList>
    </citation>
    <scope>NUCLEOTIDE SEQUENCE</scope>
    <source>
        <strain evidence="1">Dzin_1.0</strain>
        <tissue evidence="1">Leaf</tissue>
    </source>
</reference>
<proteinExistence type="predicted"/>
<organism evidence="1 2">
    <name type="scientific">Dioscorea zingiberensis</name>
    <dbReference type="NCBI Taxonomy" id="325984"/>
    <lineage>
        <taxon>Eukaryota</taxon>
        <taxon>Viridiplantae</taxon>
        <taxon>Streptophyta</taxon>
        <taxon>Embryophyta</taxon>
        <taxon>Tracheophyta</taxon>
        <taxon>Spermatophyta</taxon>
        <taxon>Magnoliopsida</taxon>
        <taxon>Liliopsida</taxon>
        <taxon>Dioscoreales</taxon>
        <taxon>Dioscoreaceae</taxon>
        <taxon>Dioscorea</taxon>
    </lineage>
</organism>
<dbReference type="InterPro" id="IPR019516">
    <property type="entry name" value="Glomulin/ALF4"/>
</dbReference>
<dbReference type="AlphaFoldDB" id="A0A9D5D361"/>